<feature type="transmembrane region" description="Helical" evidence="7">
    <location>
        <begin position="75"/>
        <end position="94"/>
    </location>
</feature>
<dbReference type="PANTHER" id="PTHR23501:SF191">
    <property type="entry name" value="VACUOLAR BASIC AMINO ACID TRANSPORTER 4"/>
    <property type="match status" value="1"/>
</dbReference>
<reference evidence="9" key="1">
    <citation type="submission" date="2021-03" db="EMBL/GenBank/DDBJ databases">
        <title>Antimicrobial resistance genes in bacteria isolated from Japanese honey, and their potential for conferring macrolide and lincosamide resistance in the American foulbrood pathogen Paenibacillus larvae.</title>
        <authorList>
            <person name="Okamoto M."/>
            <person name="Kumagai M."/>
            <person name="Kanamori H."/>
            <person name="Takamatsu D."/>
        </authorList>
    </citation>
    <scope>NUCLEOTIDE SEQUENCE</scope>
    <source>
        <strain evidence="9">J43TS3</strain>
    </source>
</reference>
<feature type="transmembrane region" description="Helical" evidence="7">
    <location>
        <begin position="467"/>
        <end position="489"/>
    </location>
</feature>
<feature type="transmembrane region" description="Helical" evidence="7">
    <location>
        <begin position="133"/>
        <end position="151"/>
    </location>
</feature>
<protein>
    <submittedName>
        <fullName evidence="9">MFS transporter</fullName>
    </submittedName>
</protein>
<dbReference type="InterPro" id="IPR020846">
    <property type="entry name" value="MFS_dom"/>
</dbReference>
<evidence type="ECO:0000313" key="10">
    <source>
        <dbReference type="Proteomes" id="UP000676917"/>
    </source>
</evidence>
<dbReference type="InterPro" id="IPR036259">
    <property type="entry name" value="MFS_trans_sf"/>
</dbReference>
<keyword evidence="5 7" id="KW-1133">Transmembrane helix</keyword>
<keyword evidence="4 7" id="KW-0812">Transmembrane</keyword>
<name>A0A920C7C4_9BACI</name>
<evidence type="ECO:0000256" key="5">
    <source>
        <dbReference type="ARBA" id="ARBA00022989"/>
    </source>
</evidence>
<feature type="transmembrane region" description="Helical" evidence="7">
    <location>
        <begin position="44"/>
        <end position="63"/>
    </location>
</feature>
<feature type="transmembrane region" description="Helical" evidence="7">
    <location>
        <begin position="262"/>
        <end position="283"/>
    </location>
</feature>
<proteinExistence type="predicted"/>
<dbReference type="GO" id="GO:0022857">
    <property type="term" value="F:transmembrane transporter activity"/>
    <property type="evidence" value="ECO:0007669"/>
    <property type="project" value="InterPro"/>
</dbReference>
<dbReference type="InterPro" id="IPR004638">
    <property type="entry name" value="EmrB-like"/>
</dbReference>
<keyword evidence="2" id="KW-0813">Transport</keyword>
<dbReference type="CDD" id="cd17502">
    <property type="entry name" value="MFS_Azr1_MDR_like"/>
    <property type="match status" value="1"/>
</dbReference>
<dbReference type="NCBIfam" id="TIGR00711">
    <property type="entry name" value="efflux_EmrB"/>
    <property type="match status" value="1"/>
</dbReference>
<accession>A0A920C7C4</accession>
<evidence type="ECO:0000256" key="1">
    <source>
        <dbReference type="ARBA" id="ARBA00004651"/>
    </source>
</evidence>
<keyword evidence="10" id="KW-1185">Reference proteome</keyword>
<evidence type="ECO:0000256" key="2">
    <source>
        <dbReference type="ARBA" id="ARBA00022448"/>
    </source>
</evidence>
<comment type="subcellular location">
    <subcellularLocation>
        <location evidence="1">Cell membrane</location>
        <topology evidence="1">Multi-pass membrane protein</topology>
    </subcellularLocation>
</comment>
<feature type="transmembrane region" description="Helical" evidence="7">
    <location>
        <begin position="163"/>
        <end position="184"/>
    </location>
</feature>
<feature type="transmembrane region" description="Helical" evidence="7">
    <location>
        <begin position="196"/>
        <end position="214"/>
    </location>
</feature>
<feature type="transmembrane region" description="Helical" evidence="7">
    <location>
        <begin position="303"/>
        <end position="322"/>
    </location>
</feature>
<dbReference type="Gene3D" id="1.20.1250.20">
    <property type="entry name" value="MFS general substrate transporter like domains"/>
    <property type="match status" value="1"/>
</dbReference>
<evidence type="ECO:0000256" key="6">
    <source>
        <dbReference type="ARBA" id="ARBA00023136"/>
    </source>
</evidence>
<feature type="transmembrane region" description="Helical" evidence="7">
    <location>
        <begin position="100"/>
        <end position="121"/>
    </location>
</feature>
<keyword evidence="6 7" id="KW-0472">Membrane</keyword>
<dbReference type="Proteomes" id="UP000676917">
    <property type="component" value="Unassembled WGS sequence"/>
</dbReference>
<dbReference type="PROSITE" id="PS50850">
    <property type="entry name" value="MFS"/>
    <property type="match status" value="1"/>
</dbReference>
<feature type="transmembrane region" description="Helical" evidence="7">
    <location>
        <begin position="329"/>
        <end position="347"/>
    </location>
</feature>
<dbReference type="Pfam" id="PF07690">
    <property type="entry name" value="MFS_1"/>
    <property type="match status" value="1"/>
</dbReference>
<evidence type="ECO:0000256" key="7">
    <source>
        <dbReference type="SAM" id="Phobius"/>
    </source>
</evidence>
<dbReference type="SUPFAM" id="SSF103473">
    <property type="entry name" value="MFS general substrate transporter"/>
    <property type="match status" value="1"/>
</dbReference>
<dbReference type="PANTHER" id="PTHR23501">
    <property type="entry name" value="MAJOR FACILITATOR SUPERFAMILY"/>
    <property type="match status" value="1"/>
</dbReference>
<sequence length="504" mass="54669">MSHQTNRKMVTVAMMVAVFLTAIDVTVVSTAMPHIVGELQGLSLYSWVFAIYTLTTSVTTPIYGKLADLFGRKIIFIIGVILFVLGSVLSGLAQSMEQLIWFRAFQGIGAGAVMPVTFTIIGDIFPGEQRAKMQGLFSGVWGIAGLMGPLVGGMFVDHFSWRWIFYINVPVGAISLILVILFLHETVERQSKKIDYWGALVFTASVSALLYALLSGGTKYAWGSTTIILLLIGSAIGILLFIWIETKVEEPMLPLSIFKIRVIAISNLIGFLLSFVLIGANVYLPMWIQTILGHSATSSGLTLMPMSLAWPLAATFGGRYMYRIGSKRTTLIGVILVALGTGWTLAIQLDSPYWYFVGLMIVLGLGMGYAITPTTVMIQASVGWQMRGAATASNSFVRSLGQTIGITILGSMFNSSVAKYAASHLPDNAGDAETINNLLQTNGEAGNNLTNIPPELMDFVNQSLAHGIHLIFIVIFVIAVAALISALFLPSHEKVLELQKRIDQ</sequence>
<dbReference type="AlphaFoldDB" id="A0A920C7C4"/>
<feature type="transmembrane region" description="Helical" evidence="7">
    <location>
        <begin position="220"/>
        <end position="242"/>
    </location>
</feature>
<dbReference type="RefSeq" id="WP_280530729.1">
    <property type="nucleotide sequence ID" value="NZ_BORP01000002.1"/>
</dbReference>
<comment type="caution">
    <text evidence="9">The sequence shown here is derived from an EMBL/GenBank/DDBJ whole genome shotgun (WGS) entry which is preliminary data.</text>
</comment>
<keyword evidence="3" id="KW-1003">Cell membrane</keyword>
<dbReference type="FunFam" id="1.20.1720.10:FF:000004">
    <property type="entry name" value="EmrB/QacA family drug resistance transporter"/>
    <property type="match status" value="1"/>
</dbReference>
<feature type="domain" description="Major facilitator superfamily (MFS) profile" evidence="8">
    <location>
        <begin position="10"/>
        <end position="494"/>
    </location>
</feature>
<evidence type="ECO:0000256" key="3">
    <source>
        <dbReference type="ARBA" id="ARBA00022475"/>
    </source>
</evidence>
<evidence type="ECO:0000313" key="9">
    <source>
        <dbReference type="EMBL" id="GIO26547.1"/>
    </source>
</evidence>
<gene>
    <name evidence="9" type="ORF">J43TS3_11580</name>
</gene>
<evidence type="ECO:0000259" key="8">
    <source>
        <dbReference type="PROSITE" id="PS50850"/>
    </source>
</evidence>
<feature type="transmembrane region" description="Helical" evidence="7">
    <location>
        <begin position="12"/>
        <end position="32"/>
    </location>
</feature>
<dbReference type="PRINTS" id="PR01036">
    <property type="entry name" value="TCRTETB"/>
</dbReference>
<evidence type="ECO:0000256" key="4">
    <source>
        <dbReference type="ARBA" id="ARBA00022692"/>
    </source>
</evidence>
<dbReference type="Gene3D" id="1.20.1720.10">
    <property type="entry name" value="Multidrug resistance protein D"/>
    <property type="match status" value="1"/>
</dbReference>
<dbReference type="InterPro" id="IPR011701">
    <property type="entry name" value="MFS"/>
</dbReference>
<dbReference type="EMBL" id="BORP01000002">
    <property type="protein sequence ID" value="GIO26547.1"/>
    <property type="molecule type" value="Genomic_DNA"/>
</dbReference>
<organism evidence="9 10">
    <name type="scientific">Ornithinibacillus bavariensis</name>
    <dbReference type="NCBI Taxonomy" id="545502"/>
    <lineage>
        <taxon>Bacteria</taxon>
        <taxon>Bacillati</taxon>
        <taxon>Bacillota</taxon>
        <taxon>Bacilli</taxon>
        <taxon>Bacillales</taxon>
        <taxon>Bacillaceae</taxon>
        <taxon>Ornithinibacillus</taxon>
    </lineage>
</organism>
<feature type="transmembrane region" description="Helical" evidence="7">
    <location>
        <begin position="353"/>
        <end position="371"/>
    </location>
</feature>
<dbReference type="GO" id="GO:0005886">
    <property type="term" value="C:plasma membrane"/>
    <property type="evidence" value="ECO:0007669"/>
    <property type="project" value="UniProtKB-SubCell"/>
</dbReference>